<protein>
    <submittedName>
        <fullName evidence="2">Uncharacterized protein</fullName>
    </submittedName>
</protein>
<evidence type="ECO:0000313" key="2">
    <source>
        <dbReference type="EMBL" id="ABR17515.1"/>
    </source>
</evidence>
<evidence type="ECO:0000256" key="1">
    <source>
        <dbReference type="SAM" id="MobiDB-lite"/>
    </source>
</evidence>
<accession>B8LPD5</accession>
<name>B8LPD5_PICSI</name>
<dbReference type="OMA" id="CFHEDPR"/>
<dbReference type="AlphaFoldDB" id="B8LPD5"/>
<dbReference type="EMBL" id="EF677708">
    <property type="protein sequence ID" value="ABR17515.1"/>
    <property type="molecule type" value="mRNA"/>
</dbReference>
<feature type="region of interest" description="Disordered" evidence="1">
    <location>
        <begin position="167"/>
        <end position="190"/>
    </location>
</feature>
<dbReference type="PANTHER" id="PTHR33696">
    <property type="entry name" value="T22J18.15-RELATED"/>
    <property type="match status" value="1"/>
</dbReference>
<proteinExistence type="evidence at transcript level"/>
<organism evidence="2">
    <name type="scientific">Picea sitchensis</name>
    <name type="common">Sitka spruce</name>
    <name type="synonym">Pinus sitchensis</name>
    <dbReference type="NCBI Taxonomy" id="3332"/>
    <lineage>
        <taxon>Eukaryota</taxon>
        <taxon>Viridiplantae</taxon>
        <taxon>Streptophyta</taxon>
        <taxon>Embryophyta</taxon>
        <taxon>Tracheophyta</taxon>
        <taxon>Spermatophyta</taxon>
        <taxon>Pinopsida</taxon>
        <taxon>Pinidae</taxon>
        <taxon>Conifers I</taxon>
        <taxon>Pinales</taxon>
        <taxon>Pinaceae</taxon>
        <taxon>Picea</taxon>
    </lineage>
</organism>
<sequence>MTLLAKMISERESNFTRFYDRSGSKLADRYSLSSSLSPSCSPPWSPYCSPETKFQAAIPFSWEDRPGVSKYHKSPAPHGCFHEDPRRPPSEFSVVEAFQGERRPHRWSKKRVDDDPFLLALVECTKQAAAMSMSKDGRQGHGKQGRGSSYSCRNSCDVDVDAQIAIPPHTTQLSRQKNKNKNKNNERKIRKSYPGYKFDEDYACVALLNGESQRQTSSYYADSRNISAHKNVKAHKNVRFSSGYKLLLSTVGFLFTKQSSQSSHVIYRA</sequence>
<dbReference type="PANTHER" id="PTHR33696:SF3">
    <property type="entry name" value="FLZ-TYPE DOMAIN-CONTAINING PROTEIN"/>
    <property type="match status" value="1"/>
</dbReference>
<reference evidence="2" key="1">
    <citation type="submission" date="2007-06" db="EMBL/GenBank/DDBJ databases">
        <title>Full length cDNA sequences from Sitka Spruce (Picea sitchensis).</title>
        <authorList>
            <person name="Ralph S.G."/>
            <person name="Chun H.E."/>
            <person name="Liao N."/>
            <person name="Ali J."/>
            <person name="Reid K."/>
            <person name="Kolosova N."/>
            <person name="Cooper N."/>
            <person name="Cullis C."/>
            <person name="Jancsik S."/>
            <person name="Moore R."/>
            <person name="Mayo M."/>
            <person name="Wagner S."/>
            <person name="Holt R.A."/>
            <person name="Jones S.J.M."/>
            <person name="Marra M.A."/>
            <person name="Ritland C.E."/>
            <person name="Ritland K."/>
            <person name="Bohlmann J."/>
        </authorList>
    </citation>
    <scope>NUCLEOTIDE SEQUENCE</scope>
    <source>
        <tissue evidence="2">Green portion of the leader tissue</tissue>
    </source>
</reference>